<keyword evidence="3" id="KW-0813">Transport</keyword>
<dbReference type="GO" id="GO:0000139">
    <property type="term" value="C:Golgi membrane"/>
    <property type="evidence" value="ECO:0007669"/>
    <property type="project" value="InterPro"/>
</dbReference>
<evidence type="ECO:0000256" key="6">
    <source>
        <dbReference type="ARBA" id="ARBA00023136"/>
    </source>
</evidence>
<reference evidence="8" key="1">
    <citation type="submission" date="2021-02" db="EMBL/GenBank/DDBJ databases">
        <authorList>
            <person name="Nowell W R."/>
        </authorList>
    </citation>
    <scope>NUCLEOTIDE SEQUENCE</scope>
</reference>
<organism evidence="8 9">
    <name type="scientific">Adineta ricciae</name>
    <name type="common">Rotifer</name>
    <dbReference type="NCBI Taxonomy" id="249248"/>
    <lineage>
        <taxon>Eukaryota</taxon>
        <taxon>Metazoa</taxon>
        <taxon>Spiralia</taxon>
        <taxon>Gnathifera</taxon>
        <taxon>Rotifera</taxon>
        <taxon>Eurotatoria</taxon>
        <taxon>Bdelloidea</taxon>
        <taxon>Adinetida</taxon>
        <taxon>Adinetidae</taxon>
        <taxon>Adineta</taxon>
    </lineage>
</organism>
<comment type="similarity">
    <text evidence="2">Belongs to the nucleotide-sugar transporter family. SLC35A subfamily.</text>
</comment>
<evidence type="ECO:0000256" key="7">
    <source>
        <dbReference type="SAM" id="Phobius"/>
    </source>
</evidence>
<dbReference type="SUPFAM" id="SSF103481">
    <property type="entry name" value="Multidrug resistance efflux transporter EmrE"/>
    <property type="match status" value="1"/>
</dbReference>
<comment type="caution">
    <text evidence="8">The sequence shown here is derived from an EMBL/GenBank/DDBJ whole genome shotgun (WGS) entry which is preliminary data.</text>
</comment>
<keyword evidence="4 7" id="KW-0812">Transmembrane</keyword>
<gene>
    <name evidence="8" type="ORF">XAT740_LOCUS57447</name>
</gene>
<feature type="transmembrane region" description="Helical" evidence="7">
    <location>
        <begin position="178"/>
        <end position="195"/>
    </location>
</feature>
<feature type="transmembrane region" description="Helical" evidence="7">
    <location>
        <begin position="152"/>
        <end position="172"/>
    </location>
</feature>
<keyword evidence="6 7" id="KW-0472">Membrane</keyword>
<keyword evidence="5 7" id="KW-1133">Transmembrane helix</keyword>
<dbReference type="Pfam" id="PF04142">
    <property type="entry name" value="Nuc_sug_transp"/>
    <property type="match status" value="1"/>
</dbReference>
<dbReference type="GO" id="GO:0015165">
    <property type="term" value="F:pyrimidine nucleotide-sugar transmembrane transporter activity"/>
    <property type="evidence" value="ECO:0007669"/>
    <property type="project" value="InterPro"/>
</dbReference>
<evidence type="ECO:0000256" key="2">
    <source>
        <dbReference type="ARBA" id="ARBA00009976"/>
    </source>
</evidence>
<keyword evidence="3" id="KW-0762">Sugar transport</keyword>
<proteinExistence type="inferred from homology"/>
<evidence type="ECO:0000256" key="1">
    <source>
        <dbReference type="ARBA" id="ARBA00004141"/>
    </source>
</evidence>
<comment type="subcellular location">
    <subcellularLocation>
        <location evidence="1">Membrane</location>
        <topology evidence="1">Multi-pass membrane protein</topology>
    </subcellularLocation>
</comment>
<evidence type="ECO:0000313" key="8">
    <source>
        <dbReference type="EMBL" id="CAF1664146.1"/>
    </source>
</evidence>
<accession>A0A816FNS7</accession>
<feature type="transmembrane region" description="Helical" evidence="7">
    <location>
        <begin position="123"/>
        <end position="145"/>
    </location>
</feature>
<dbReference type="Proteomes" id="UP000663828">
    <property type="component" value="Unassembled WGS sequence"/>
</dbReference>
<feature type="transmembrane region" description="Helical" evidence="7">
    <location>
        <begin position="36"/>
        <end position="58"/>
    </location>
</feature>
<evidence type="ECO:0000256" key="3">
    <source>
        <dbReference type="ARBA" id="ARBA00022597"/>
    </source>
</evidence>
<evidence type="ECO:0000256" key="4">
    <source>
        <dbReference type="ARBA" id="ARBA00022692"/>
    </source>
</evidence>
<evidence type="ECO:0000313" key="9">
    <source>
        <dbReference type="Proteomes" id="UP000663828"/>
    </source>
</evidence>
<protein>
    <submittedName>
        <fullName evidence="8">Uncharacterized protein</fullName>
    </submittedName>
</protein>
<dbReference type="PANTHER" id="PTHR10231">
    <property type="entry name" value="NUCLEOTIDE-SUGAR TRANSMEMBRANE TRANSPORTER"/>
    <property type="match status" value="1"/>
</dbReference>
<name>A0A816FNS7_ADIRI</name>
<dbReference type="EMBL" id="CAJNOR010011853">
    <property type="protein sequence ID" value="CAF1664146.1"/>
    <property type="molecule type" value="Genomic_DNA"/>
</dbReference>
<feature type="transmembrane region" description="Helical" evidence="7">
    <location>
        <begin position="9"/>
        <end position="30"/>
    </location>
</feature>
<feature type="non-terminal residue" evidence="8">
    <location>
        <position position="1"/>
    </location>
</feature>
<evidence type="ECO:0000256" key="5">
    <source>
        <dbReference type="ARBA" id="ARBA00022989"/>
    </source>
</evidence>
<keyword evidence="9" id="KW-1185">Reference proteome</keyword>
<dbReference type="AlphaFoldDB" id="A0A816FNS7"/>
<dbReference type="InterPro" id="IPR007271">
    <property type="entry name" value="Nuc_sug_transpt"/>
</dbReference>
<dbReference type="InterPro" id="IPR037185">
    <property type="entry name" value="EmrE-like"/>
</dbReference>
<sequence>MQEQLSRRFFMQVFLLASLYCINNQIGFILFQYVDIASISLFKSFTPFQAAIVWWMLLLRPINRLQWSSIILQVTGLIIVQYDLHYNINLYSMERLFNKKLFCESSHPEFNIVWVWRSFFEGYSMIAMAVVLCNSILGLATTAVYKYTDAIIKTFSTACATAVLLFLNWSLFNRPTNLNAVLGAVVIFISAYIYSSAGTIPQLNQIHASSNDPQNITDGVSMDLERNVKPKRQFRK</sequence>